<proteinExistence type="predicted"/>
<sequence length="96" mass="10941">MKKNVQEIKIKDLAGNDVRQAIIKENALAPDFIEKHLGNYIYSQGSDKVYELGRLIYQGESVEVNEEQKEEFKKLVKSAFEGFPPIVARSIIQSLN</sequence>
<keyword evidence="2" id="KW-1185">Reference proteome</keyword>
<protein>
    <submittedName>
        <fullName evidence="1">Uncharacterized protein</fullName>
    </submittedName>
</protein>
<gene>
    <name evidence="1" type="ORF">K4L44_05810</name>
</gene>
<accession>A0AC61NNZ3</accession>
<dbReference type="EMBL" id="CP081303">
    <property type="protein sequence ID" value="QZE15347.1"/>
    <property type="molecule type" value="Genomic_DNA"/>
</dbReference>
<name>A0AC61NNZ3_9BACT</name>
<evidence type="ECO:0000313" key="1">
    <source>
        <dbReference type="EMBL" id="QZE15347.1"/>
    </source>
</evidence>
<dbReference type="Proteomes" id="UP000826212">
    <property type="component" value="Chromosome"/>
</dbReference>
<reference evidence="1" key="1">
    <citation type="submission" date="2021-08" db="EMBL/GenBank/DDBJ databases">
        <title>Novel anaerobic bacterium isolated from sea squirt in East Sea, Republic of Korea.</title>
        <authorList>
            <person name="Nguyen T.H."/>
            <person name="Li Z."/>
            <person name="Lee Y.-J."/>
            <person name="Ko J."/>
            <person name="Kim S.-G."/>
        </authorList>
    </citation>
    <scope>NUCLEOTIDE SEQUENCE</scope>
    <source>
        <strain evidence="1">KCTC 25031</strain>
    </source>
</reference>
<organism evidence="1 2">
    <name type="scientific">Halosquirtibacter laminarini</name>
    <dbReference type="NCBI Taxonomy" id="3374600"/>
    <lineage>
        <taxon>Bacteria</taxon>
        <taxon>Pseudomonadati</taxon>
        <taxon>Bacteroidota</taxon>
        <taxon>Bacteroidia</taxon>
        <taxon>Marinilabiliales</taxon>
        <taxon>Prolixibacteraceae</taxon>
        <taxon>Halosquirtibacter</taxon>
    </lineage>
</organism>
<evidence type="ECO:0000313" key="2">
    <source>
        <dbReference type="Proteomes" id="UP000826212"/>
    </source>
</evidence>